<protein>
    <recommendedName>
        <fullName evidence="4">Homeobox domain-containing protein</fullName>
    </recommendedName>
</protein>
<feature type="compositionally biased region" description="Low complexity" evidence="3">
    <location>
        <begin position="425"/>
        <end position="435"/>
    </location>
</feature>
<name>A0A0C3JM06_PISTI</name>
<dbReference type="InterPro" id="IPR009057">
    <property type="entry name" value="Homeodomain-like_sf"/>
</dbReference>
<dbReference type="Proteomes" id="UP000054217">
    <property type="component" value="Unassembled WGS sequence"/>
</dbReference>
<reference evidence="5 6" key="1">
    <citation type="submission" date="2014-04" db="EMBL/GenBank/DDBJ databases">
        <authorList>
            <consortium name="DOE Joint Genome Institute"/>
            <person name="Kuo A."/>
            <person name="Kohler A."/>
            <person name="Costa M.D."/>
            <person name="Nagy L.G."/>
            <person name="Floudas D."/>
            <person name="Copeland A."/>
            <person name="Barry K.W."/>
            <person name="Cichocki N."/>
            <person name="Veneault-Fourrey C."/>
            <person name="LaButti K."/>
            <person name="Lindquist E.A."/>
            <person name="Lipzen A."/>
            <person name="Lundell T."/>
            <person name="Morin E."/>
            <person name="Murat C."/>
            <person name="Sun H."/>
            <person name="Tunlid A."/>
            <person name="Henrissat B."/>
            <person name="Grigoriev I.V."/>
            <person name="Hibbett D.S."/>
            <person name="Martin F."/>
            <person name="Nordberg H.P."/>
            <person name="Cantor M.N."/>
            <person name="Hua S.X."/>
        </authorList>
    </citation>
    <scope>NUCLEOTIDE SEQUENCE [LARGE SCALE GENOMIC DNA]</scope>
    <source>
        <strain evidence="5 6">Marx 270</strain>
    </source>
</reference>
<keyword evidence="1 2" id="KW-0539">Nucleus</keyword>
<dbReference type="EMBL" id="KN832014">
    <property type="protein sequence ID" value="KIN98591.1"/>
    <property type="molecule type" value="Genomic_DNA"/>
</dbReference>
<feature type="compositionally biased region" description="Polar residues" evidence="3">
    <location>
        <begin position="299"/>
        <end position="316"/>
    </location>
</feature>
<feature type="DNA-binding region" description="Homeobox" evidence="1">
    <location>
        <begin position="47"/>
        <end position="106"/>
    </location>
</feature>
<feature type="compositionally biased region" description="Polar residues" evidence="3">
    <location>
        <begin position="217"/>
        <end position="228"/>
    </location>
</feature>
<keyword evidence="1 2" id="KW-0238">DNA-binding</keyword>
<dbReference type="STRING" id="870435.A0A0C3JM06"/>
<feature type="compositionally biased region" description="Low complexity" evidence="3">
    <location>
        <begin position="118"/>
        <end position="160"/>
    </location>
</feature>
<comment type="subcellular location">
    <subcellularLocation>
        <location evidence="1 2">Nucleus</location>
    </subcellularLocation>
</comment>
<dbReference type="Pfam" id="PF00046">
    <property type="entry name" value="Homeodomain"/>
    <property type="match status" value="1"/>
</dbReference>
<evidence type="ECO:0000256" key="1">
    <source>
        <dbReference type="PROSITE-ProRule" id="PRU00108"/>
    </source>
</evidence>
<proteinExistence type="predicted"/>
<organism evidence="5 6">
    <name type="scientific">Pisolithus tinctorius Marx 270</name>
    <dbReference type="NCBI Taxonomy" id="870435"/>
    <lineage>
        <taxon>Eukaryota</taxon>
        <taxon>Fungi</taxon>
        <taxon>Dikarya</taxon>
        <taxon>Basidiomycota</taxon>
        <taxon>Agaricomycotina</taxon>
        <taxon>Agaricomycetes</taxon>
        <taxon>Agaricomycetidae</taxon>
        <taxon>Boletales</taxon>
        <taxon>Sclerodermatineae</taxon>
        <taxon>Pisolithaceae</taxon>
        <taxon>Pisolithus</taxon>
    </lineage>
</organism>
<evidence type="ECO:0000256" key="2">
    <source>
        <dbReference type="RuleBase" id="RU000682"/>
    </source>
</evidence>
<dbReference type="PANTHER" id="PTHR46255">
    <property type="entry name" value="SHORT STATURE HOMEOBOX"/>
    <property type="match status" value="1"/>
</dbReference>
<dbReference type="SMART" id="SM00389">
    <property type="entry name" value="HOX"/>
    <property type="match status" value="1"/>
</dbReference>
<dbReference type="HOGENOM" id="CLU_517883_0_0_1"/>
<sequence length="526" mass="54767">MDAAERASSSSESSHSHSGMVGDEIEPERSQQSEISSTAHAEPPPKKKRTRTLTTPHQSAVLHALLAKSRFPTTAMREEVGRQIGLSARKVQIWFQNQRQKSRRPQGSSATGGESAHLSQPAQSASGSSSGSLPNTSISAPSASSTFTPPRSGTNVSHSQPSPPPPLSLSSDVSLASGPSVSSVVPVARSGWPASSPSYQHRPPTSALEWEAAHFPSSSIQGLPTPSHVSCPPHSQPSRESVVHGGTPGMTPRVPVIITTPLTRDASLSLQQAFQLDDTDAGASLSGSRSTGRVLPPINISNWDRPLQQSQQRNSHSPSSTSGGGPVGPNISAVRPFPSRTGPLASPSQLPVNVQGTGRSSGTVAAGSRLADIPAPFTLQPQPQWDPRAFTPQPRPNFSSWIGGPVSSSPSVSTSAYYPRPARQSFSSFGGFPSGEHVGSEPRALSPGPSPATSSSRAPGIGGGMHQHSLSAGAPIPSSSVPISRSFAVPGVSGREQQRFHILSPTTPHSLPYRRQTTPNEGGKQG</sequence>
<dbReference type="InParanoid" id="A0A0C3JM06"/>
<feature type="region of interest" description="Disordered" evidence="3">
    <location>
        <begin position="280"/>
        <end position="364"/>
    </location>
</feature>
<dbReference type="GO" id="GO:0000981">
    <property type="term" value="F:DNA-binding transcription factor activity, RNA polymerase II-specific"/>
    <property type="evidence" value="ECO:0007669"/>
    <property type="project" value="TreeGrafter"/>
</dbReference>
<evidence type="ECO:0000259" key="4">
    <source>
        <dbReference type="PROSITE" id="PS50071"/>
    </source>
</evidence>
<evidence type="ECO:0000313" key="6">
    <source>
        <dbReference type="Proteomes" id="UP000054217"/>
    </source>
</evidence>
<dbReference type="InterPro" id="IPR052631">
    <property type="entry name" value="Paired_homeobox_Bicoid"/>
</dbReference>
<dbReference type="SUPFAM" id="SSF46689">
    <property type="entry name" value="Homeodomain-like"/>
    <property type="match status" value="1"/>
</dbReference>
<gene>
    <name evidence="5" type="ORF">M404DRAFT_850536</name>
</gene>
<feature type="compositionally biased region" description="Polar residues" evidence="3">
    <location>
        <begin position="30"/>
        <end position="39"/>
    </location>
</feature>
<feature type="region of interest" description="Disordered" evidence="3">
    <location>
        <begin position="425"/>
        <end position="526"/>
    </location>
</feature>
<feature type="region of interest" description="Disordered" evidence="3">
    <location>
        <begin position="217"/>
        <end position="252"/>
    </location>
</feature>
<dbReference type="GO" id="GO:0005634">
    <property type="term" value="C:nucleus"/>
    <property type="evidence" value="ECO:0007669"/>
    <property type="project" value="UniProtKB-SubCell"/>
</dbReference>
<dbReference type="PROSITE" id="PS50071">
    <property type="entry name" value="HOMEOBOX_2"/>
    <property type="match status" value="1"/>
</dbReference>
<feature type="compositionally biased region" description="Low complexity" evidence="3">
    <location>
        <begin position="471"/>
        <end position="489"/>
    </location>
</feature>
<feature type="compositionally biased region" description="Polar residues" evidence="3">
    <location>
        <begin position="504"/>
        <end position="520"/>
    </location>
</feature>
<accession>A0A0C3JM06</accession>
<dbReference type="Gene3D" id="1.10.10.60">
    <property type="entry name" value="Homeodomain-like"/>
    <property type="match status" value="1"/>
</dbReference>
<dbReference type="AlphaFoldDB" id="A0A0C3JM06"/>
<dbReference type="GO" id="GO:1990837">
    <property type="term" value="F:sequence-specific double-stranded DNA binding"/>
    <property type="evidence" value="ECO:0007669"/>
    <property type="project" value="TreeGrafter"/>
</dbReference>
<feature type="region of interest" description="Disordered" evidence="3">
    <location>
        <begin position="96"/>
        <end position="185"/>
    </location>
</feature>
<feature type="compositionally biased region" description="Low complexity" evidence="3">
    <location>
        <begin position="8"/>
        <end position="18"/>
    </location>
</feature>
<dbReference type="CDD" id="cd00086">
    <property type="entry name" value="homeodomain"/>
    <property type="match status" value="1"/>
</dbReference>
<dbReference type="OrthoDB" id="6159439at2759"/>
<feature type="compositionally biased region" description="Polar residues" evidence="3">
    <location>
        <begin position="96"/>
        <end position="112"/>
    </location>
</feature>
<dbReference type="InterPro" id="IPR001356">
    <property type="entry name" value="HD"/>
</dbReference>
<evidence type="ECO:0000313" key="5">
    <source>
        <dbReference type="EMBL" id="KIN98591.1"/>
    </source>
</evidence>
<reference evidence="6" key="2">
    <citation type="submission" date="2015-01" db="EMBL/GenBank/DDBJ databases">
        <title>Evolutionary Origins and Diversification of the Mycorrhizal Mutualists.</title>
        <authorList>
            <consortium name="DOE Joint Genome Institute"/>
            <consortium name="Mycorrhizal Genomics Consortium"/>
            <person name="Kohler A."/>
            <person name="Kuo A."/>
            <person name="Nagy L.G."/>
            <person name="Floudas D."/>
            <person name="Copeland A."/>
            <person name="Barry K.W."/>
            <person name="Cichocki N."/>
            <person name="Veneault-Fourrey C."/>
            <person name="LaButti K."/>
            <person name="Lindquist E.A."/>
            <person name="Lipzen A."/>
            <person name="Lundell T."/>
            <person name="Morin E."/>
            <person name="Murat C."/>
            <person name="Riley R."/>
            <person name="Ohm R."/>
            <person name="Sun H."/>
            <person name="Tunlid A."/>
            <person name="Henrissat B."/>
            <person name="Grigoriev I.V."/>
            <person name="Hibbett D.S."/>
            <person name="Martin F."/>
        </authorList>
    </citation>
    <scope>NUCLEOTIDE SEQUENCE [LARGE SCALE GENOMIC DNA]</scope>
    <source>
        <strain evidence="6">Marx 270</strain>
    </source>
</reference>
<feature type="compositionally biased region" description="Polar residues" evidence="3">
    <location>
        <begin position="346"/>
        <end position="363"/>
    </location>
</feature>
<keyword evidence="6" id="KW-1185">Reference proteome</keyword>
<dbReference type="PANTHER" id="PTHR46255:SF3">
    <property type="entry name" value="HOMEOBOX DOMAIN-CONTAINING PROTEIN"/>
    <property type="match status" value="1"/>
</dbReference>
<evidence type="ECO:0000256" key="3">
    <source>
        <dbReference type="SAM" id="MobiDB-lite"/>
    </source>
</evidence>
<keyword evidence="1 2" id="KW-0371">Homeobox</keyword>
<feature type="region of interest" description="Disordered" evidence="3">
    <location>
        <begin position="1"/>
        <end position="74"/>
    </location>
</feature>
<feature type="compositionally biased region" description="Low complexity" evidence="3">
    <location>
        <begin position="168"/>
        <end position="185"/>
    </location>
</feature>
<feature type="domain" description="Homeobox" evidence="4">
    <location>
        <begin position="45"/>
        <end position="105"/>
    </location>
</feature>